<comment type="similarity">
    <text evidence="1">Belongs to the STXBP/unc-18/SEC1 family.</text>
</comment>
<name>A0A2V0NXF4_9CHLO</name>
<dbReference type="InterPro" id="IPR027482">
    <property type="entry name" value="Sec1-like_dom2"/>
</dbReference>
<dbReference type="InterPro" id="IPR036045">
    <property type="entry name" value="Sec1-like_sf"/>
</dbReference>
<dbReference type="PANTHER" id="PTHR11679">
    <property type="entry name" value="VESICLE PROTEIN SORTING-ASSOCIATED"/>
    <property type="match status" value="1"/>
</dbReference>
<dbReference type="Gene3D" id="3.40.50.2060">
    <property type="match status" value="1"/>
</dbReference>
<evidence type="ECO:0000256" key="1">
    <source>
        <dbReference type="ARBA" id="ARBA00009884"/>
    </source>
</evidence>
<dbReference type="STRING" id="307507.A0A2V0NXF4"/>
<dbReference type="EMBL" id="BDRX01000031">
    <property type="protein sequence ID" value="GBF92306.1"/>
    <property type="molecule type" value="Genomic_DNA"/>
</dbReference>
<dbReference type="Pfam" id="PF00995">
    <property type="entry name" value="Sec1"/>
    <property type="match status" value="1"/>
</dbReference>
<gene>
    <name evidence="2" type="ORF">Rsub_05508</name>
</gene>
<dbReference type="FunCoup" id="A0A2V0NXF4">
    <property type="interactions" value="2164"/>
</dbReference>
<protein>
    <submittedName>
        <fullName evidence="2">Vacuolar sorting-associated protein</fullName>
    </submittedName>
</protein>
<sequence>MAAPVRGGNAMEKERSAALASMDVVKIVRAYIAAAVDEQAGYKALLLDRETMRIVSTLFGRSELADHGVVHIERLDGGAAPGDAAAAREHVELKGVVLVRPTRENVTLLKRELRQPRFQSYHLFFTHLVPQMYLQDMAEADAAKELVQGVQEYYADFMALDTHHFVVPVAGAELLINPRAIATTGTATEYEVIDRLVQGLSGLFLALRRRPVIRYQQNSESARRLAESLYSLTYKQQVGVFDFGSHRTSPVVLLLDRRDDPITPLLTQWTYQAMIHELLGIRDGTVLLDTAKVPEEYREVVLEAASDEFFARHRYSNYGEVGLAVKEAVEKFSATSAQHRQVTSLEDMRRFVMEHSDFSRAQGVVTKHVNVMSALSERVLARRLMDVSSIEQDLANPAATLSAASSYDTLADLLRAQQGTRPLADKDAARLVMLYALRFEAEAQRVRSLLDMLEGCGLRQRNPGLMAAAEGILRYAGAEKRAGDLYSGGNILLKARNLVKGLQGVDNVYTQHSPLLAETLGALRDGSLGTQPYPYMGTTDEQMAWAAAFKARPPSEAIVFIAGGSTYEEAKAVAEWNAKQGSSGGGGGGGAGQAGGLGAPPAPMRVLLGGSGILNTDAMLAALGAGASSGADLR</sequence>
<dbReference type="InterPro" id="IPR043154">
    <property type="entry name" value="Sec-1-like_dom1"/>
</dbReference>
<evidence type="ECO:0000313" key="2">
    <source>
        <dbReference type="EMBL" id="GBF92306.1"/>
    </source>
</evidence>
<keyword evidence="3" id="KW-1185">Reference proteome</keyword>
<organism evidence="2 3">
    <name type="scientific">Raphidocelis subcapitata</name>
    <dbReference type="NCBI Taxonomy" id="307507"/>
    <lineage>
        <taxon>Eukaryota</taxon>
        <taxon>Viridiplantae</taxon>
        <taxon>Chlorophyta</taxon>
        <taxon>core chlorophytes</taxon>
        <taxon>Chlorophyceae</taxon>
        <taxon>CS clade</taxon>
        <taxon>Sphaeropleales</taxon>
        <taxon>Selenastraceae</taxon>
        <taxon>Raphidocelis</taxon>
    </lineage>
</organism>
<accession>A0A2V0NXF4</accession>
<dbReference type="OrthoDB" id="10266265at2759"/>
<reference evidence="2 3" key="1">
    <citation type="journal article" date="2018" name="Sci. Rep.">
        <title>Raphidocelis subcapitata (=Pseudokirchneriella subcapitata) provides an insight into genome evolution and environmental adaptations in the Sphaeropleales.</title>
        <authorList>
            <person name="Suzuki S."/>
            <person name="Yamaguchi H."/>
            <person name="Nakajima N."/>
            <person name="Kawachi M."/>
        </authorList>
    </citation>
    <scope>NUCLEOTIDE SEQUENCE [LARGE SCALE GENOMIC DNA]</scope>
    <source>
        <strain evidence="2 3">NIES-35</strain>
    </source>
</reference>
<dbReference type="Gene3D" id="1.25.40.60">
    <property type="match status" value="1"/>
</dbReference>
<comment type="caution">
    <text evidence="2">The sequence shown here is derived from an EMBL/GenBank/DDBJ whole genome shotgun (WGS) entry which is preliminary data.</text>
</comment>
<dbReference type="InParanoid" id="A0A2V0NXF4"/>
<proteinExistence type="inferred from homology"/>
<dbReference type="Proteomes" id="UP000247498">
    <property type="component" value="Unassembled WGS sequence"/>
</dbReference>
<dbReference type="Gene3D" id="3.90.830.10">
    <property type="entry name" value="Syntaxin Binding Protein 1, Chain A, domain 2"/>
    <property type="match status" value="1"/>
</dbReference>
<dbReference type="PIRSF" id="PIRSF005715">
    <property type="entry name" value="VPS45_Sec1"/>
    <property type="match status" value="1"/>
</dbReference>
<dbReference type="AlphaFoldDB" id="A0A2V0NXF4"/>
<evidence type="ECO:0000313" key="3">
    <source>
        <dbReference type="Proteomes" id="UP000247498"/>
    </source>
</evidence>
<dbReference type="SUPFAM" id="SSF56815">
    <property type="entry name" value="Sec1/munc18-like (SM) proteins"/>
    <property type="match status" value="1"/>
</dbReference>
<dbReference type="InterPro" id="IPR001619">
    <property type="entry name" value="Sec1-like"/>
</dbReference>
<dbReference type="InterPro" id="IPR043127">
    <property type="entry name" value="Sec-1-like_dom3a"/>
</dbReference>
<dbReference type="Gene3D" id="3.40.50.1910">
    <property type="match status" value="1"/>
</dbReference>
<dbReference type="GO" id="GO:0016192">
    <property type="term" value="P:vesicle-mediated transport"/>
    <property type="evidence" value="ECO:0007669"/>
    <property type="project" value="InterPro"/>
</dbReference>